<dbReference type="Pfam" id="PF13564">
    <property type="entry name" value="DoxX_2"/>
    <property type="match status" value="1"/>
</dbReference>
<feature type="transmembrane region" description="Helical" evidence="5">
    <location>
        <begin position="94"/>
        <end position="114"/>
    </location>
</feature>
<evidence type="ECO:0000313" key="7">
    <source>
        <dbReference type="Proteomes" id="UP000478417"/>
    </source>
</evidence>
<evidence type="ECO:0000256" key="1">
    <source>
        <dbReference type="ARBA" id="ARBA00004141"/>
    </source>
</evidence>
<evidence type="ECO:0000256" key="4">
    <source>
        <dbReference type="ARBA" id="ARBA00023136"/>
    </source>
</evidence>
<evidence type="ECO:0000313" key="6">
    <source>
        <dbReference type="EMBL" id="NDV62412.1"/>
    </source>
</evidence>
<dbReference type="AlphaFoldDB" id="A0A6B2M253"/>
<accession>A0A6B2M253</accession>
<comment type="subcellular location">
    <subcellularLocation>
        <location evidence="1">Membrane</location>
        <topology evidence="1">Multi-pass membrane protein</topology>
    </subcellularLocation>
</comment>
<gene>
    <name evidence="6" type="ORF">G0Q06_08120</name>
</gene>
<dbReference type="RefSeq" id="WP_163964266.1">
    <property type="nucleotide sequence ID" value="NZ_JAAGNX010000002.1"/>
</dbReference>
<proteinExistence type="predicted"/>
<feature type="transmembrane region" description="Helical" evidence="5">
    <location>
        <begin position="69"/>
        <end position="88"/>
    </location>
</feature>
<keyword evidence="4 5" id="KW-0472">Membrane</keyword>
<name>A0A6B2M253_9BACT</name>
<dbReference type="GO" id="GO:0016020">
    <property type="term" value="C:membrane"/>
    <property type="evidence" value="ECO:0007669"/>
    <property type="project" value="UniProtKB-SubCell"/>
</dbReference>
<evidence type="ECO:0000256" key="2">
    <source>
        <dbReference type="ARBA" id="ARBA00022692"/>
    </source>
</evidence>
<organism evidence="6 7">
    <name type="scientific">Oceanipulchritudo coccoides</name>
    <dbReference type="NCBI Taxonomy" id="2706888"/>
    <lineage>
        <taxon>Bacteria</taxon>
        <taxon>Pseudomonadati</taxon>
        <taxon>Verrucomicrobiota</taxon>
        <taxon>Opitutia</taxon>
        <taxon>Puniceicoccales</taxon>
        <taxon>Oceanipulchritudinaceae</taxon>
        <taxon>Oceanipulchritudo</taxon>
    </lineage>
</organism>
<evidence type="ECO:0000256" key="5">
    <source>
        <dbReference type="SAM" id="Phobius"/>
    </source>
</evidence>
<protein>
    <submittedName>
        <fullName evidence="6">DoxX family protein</fullName>
    </submittedName>
</protein>
<feature type="transmembrane region" description="Helical" evidence="5">
    <location>
        <begin position="44"/>
        <end position="62"/>
    </location>
</feature>
<comment type="caution">
    <text evidence="6">The sequence shown here is derived from an EMBL/GenBank/DDBJ whole genome shotgun (WGS) entry which is preliminary data.</text>
</comment>
<dbReference type="EMBL" id="JAAGNX010000002">
    <property type="protein sequence ID" value="NDV62412.1"/>
    <property type="molecule type" value="Genomic_DNA"/>
</dbReference>
<sequence length="131" mass="14355">MAKNRISWALRLLAAAILLQTLYFKFTAAPESVEIFTILGMEPHGRIFIGVFELITAILLIIPRSTAHGALLGAGIMSGAVLGHITKLGFSGPMFSLGLLAILVLVCCLIVLFLHRNQLPFRRFLFLPQNP</sequence>
<keyword evidence="3 5" id="KW-1133">Transmembrane helix</keyword>
<dbReference type="InterPro" id="IPR032808">
    <property type="entry name" value="DoxX"/>
</dbReference>
<reference evidence="6 7" key="1">
    <citation type="submission" date="2020-02" db="EMBL/GenBank/DDBJ databases">
        <title>Albibacoteraceae fam. nov., the first described family within the subdivision 4 Verrucomicrobia.</title>
        <authorList>
            <person name="Xi F."/>
        </authorList>
    </citation>
    <scope>NUCLEOTIDE SEQUENCE [LARGE SCALE GENOMIC DNA]</scope>
    <source>
        <strain evidence="6 7">CK1056</strain>
    </source>
</reference>
<evidence type="ECO:0000256" key="3">
    <source>
        <dbReference type="ARBA" id="ARBA00022989"/>
    </source>
</evidence>
<keyword evidence="2 5" id="KW-0812">Transmembrane</keyword>
<keyword evidence="7" id="KW-1185">Reference proteome</keyword>
<dbReference type="Proteomes" id="UP000478417">
    <property type="component" value="Unassembled WGS sequence"/>
</dbReference>